<evidence type="ECO:0000313" key="1">
    <source>
        <dbReference type="EMBL" id="KAL0105579.1"/>
    </source>
</evidence>
<dbReference type="EMBL" id="JADYXP020000018">
    <property type="protein sequence ID" value="KAL0105579.1"/>
    <property type="molecule type" value="Genomic_DNA"/>
</dbReference>
<sequence length="152" mass="17671">MDHFIQTSSEFFKVIKKVDENAKLKSMLMIEFVIGLRMSGRCTYSRSRSRPSCSENHVVLAAGEFLAREDRLRARARDTRAHTRAQVRSREFVTVSLLPTIVVCRVIRVAERFAEFASESSRKKKERRLPSFLARLARRCDVFGVDKLSRRF</sequence>
<organism evidence="1 2">
    <name type="scientific">Cardiocondyla obscurior</name>
    <dbReference type="NCBI Taxonomy" id="286306"/>
    <lineage>
        <taxon>Eukaryota</taxon>
        <taxon>Metazoa</taxon>
        <taxon>Ecdysozoa</taxon>
        <taxon>Arthropoda</taxon>
        <taxon>Hexapoda</taxon>
        <taxon>Insecta</taxon>
        <taxon>Pterygota</taxon>
        <taxon>Neoptera</taxon>
        <taxon>Endopterygota</taxon>
        <taxon>Hymenoptera</taxon>
        <taxon>Apocrita</taxon>
        <taxon>Aculeata</taxon>
        <taxon>Formicoidea</taxon>
        <taxon>Formicidae</taxon>
        <taxon>Myrmicinae</taxon>
        <taxon>Cardiocondyla</taxon>
    </lineage>
</organism>
<accession>A0AAW2EPE9</accession>
<evidence type="ECO:0000313" key="2">
    <source>
        <dbReference type="Proteomes" id="UP001430953"/>
    </source>
</evidence>
<proteinExistence type="predicted"/>
<name>A0AAW2EPE9_9HYME</name>
<dbReference type="Proteomes" id="UP001430953">
    <property type="component" value="Unassembled WGS sequence"/>
</dbReference>
<protein>
    <submittedName>
        <fullName evidence="1">Uncharacterized protein</fullName>
    </submittedName>
</protein>
<gene>
    <name evidence="1" type="ORF">PUN28_015811</name>
</gene>
<keyword evidence="2" id="KW-1185">Reference proteome</keyword>
<comment type="caution">
    <text evidence="1">The sequence shown here is derived from an EMBL/GenBank/DDBJ whole genome shotgun (WGS) entry which is preliminary data.</text>
</comment>
<dbReference type="AlphaFoldDB" id="A0AAW2EPE9"/>
<reference evidence="1 2" key="1">
    <citation type="submission" date="2023-03" db="EMBL/GenBank/DDBJ databases">
        <title>High recombination rates correlate with genetic variation in Cardiocondyla obscurior ants.</title>
        <authorList>
            <person name="Errbii M."/>
        </authorList>
    </citation>
    <scope>NUCLEOTIDE SEQUENCE [LARGE SCALE GENOMIC DNA]</scope>
    <source>
        <strain evidence="1">Alpha-2009</strain>
        <tissue evidence="1">Whole body</tissue>
    </source>
</reference>